<dbReference type="Proteomes" id="UP000315971">
    <property type="component" value="Unassembled WGS sequence"/>
</dbReference>
<feature type="transmembrane region" description="Helical" evidence="1">
    <location>
        <begin position="140"/>
        <end position="162"/>
    </location>
</feature>
<keyword evidence="1" id="KW-1133">Transmembrane helix</keyword>
<dbReference type="AlphaFoldDB" id="A0A521BLR1"/>
<dbReference type="EMBL" id="FXSZ01000002">
    <property type="protein sequence ID" value="SMO48087.1"/>
    <property type="molecule type" value="Genomic_DNA"/>
</dbReference>
<proteinExistence type="predicted"/>
<organism evidence="2 3">
    <name type="scientific">Solitalea koreensis</name>
    <dbReference type="NCBI Taxonomy" id="543615"/>
    <lineage>
        <taxon>Bacteria</taxon>
        <taxon>Pseudomonadati</taxon>
        <taxon>Bacteroidota</taxon>
        <taxon>Sphingobacteriia</taxon>
        <taxon>Sphingobacteriales</taxon>
        <taxon>Sphingobacteriaceae</taxon>
        <taxon>Solitalea</taxon>
    </lineage>
</organism>
<keyword evidence="1" id="KW-0812">Transmembrane</keyword>
<keyword evidence="3" id="KW-1185">Reference proteome</keyword>
<evidence type="ECO:0000256" key="1">
    <source>
        <dbReference type="SAM" id="Phobius"/>
    </source>
</evidence>
<name>A0A521BLR1_9SPHI</name>
<keyword evidence="1" id="KW-0472">Membrane</keyword>
<protein>
    <submittedName>
        <fullName evidence="2">Uncharacterized protein</fullName>
    </submittedName>
</protein>
<dbReference type="RefSeq" id="WP_142601906.1">
    <property type="nucleotide sequence ID" value="NZ_FXSZ01000002.1"/>
</dbReference>
<evidence type="ECO:0000313" key="3">
    <source>
        <dbReference type="Proteomes" id="UP000315971"/>
    </source>
</evidence>
<accession>A0A521BLR1</accession>
<gene>
    <name evidence="2" type="ORF">SAMN06265350_102324</name>
</gene>
<evidence type="ECO:0000313" key="2">
    <source>
        <dbReference type="EMBL" id="SMO48087.1"/>
    </source>
</evidence>
<reference evidence="2 3" key="1">
    <citation type="submission" date="2017-05" db="EMBL/GenBank/DDBJ databases">
        <authorList>
            <person name="Varghese N."/>
            <person name="Submissions S."/>
        </authorList>
    </citation>
    <scope>NUCLEOTIDE SEQUENCE [LARGE SCALE GENOMIC DNA]</scope>
    <source>
        <strain evidence="2 3">DSM 21342</strain>
    </source>
</reference>
<sequence>MKKVVILIIGSGMAGLLDACSVRKKTTEHVVHVVKAVDSASIIQEHTQLVINQYGDFLKGSTVLSDTSGTDSSVFESNGIKLKLKIKGAKPGAKVEFLAEAKPVARSTLTHDNTQQTRVSTTQSAVIADKTNKSVNRPSVWMSICAGLSLGITLIIALRWGYLKFLK</sequence>